<dbReference type="Proteomes" id="UP000297280">
    <property type="component" value="Unassembled WGS sequence"/>
</dbReference>
<reference evidence="3 4" key="1">
    <citation type="submission" date="2017-12" db="EMBL/GenBank/DDBJ databases">
        <title>Comparative genomics of Botrytis spp.</title>
        <authorList>
            <person name="Valero-Jimenez C.A."/>
            <person name="Tapia P."/>
            <person name="Veloso J."/>
            <person name="Silva-Moreno E."/>
            <person name="Staats M."/>
            <person name="Valdes J.H."/>
            <person name="Van Kan J.A.L."/>
        </authorList>
    </citation>
    <scope>NUCLEOTIDE SEQUENCE [LARGE SCALE GENOMIC DNA]</scope>
    <source>
        <strain evidence="3 4">MUCL3349</strain>
    </source>
</reference>
<name>A0A4Z1KQK4_9HELO</name>
<dbReference type="Pfam" id="PF00856">
    <property type="entry name" value="SET"/>
    <property type="match status" value="1"/>
</dbReference>
<dbReference type="EMBL" id="PQXO01000588">
    <property type="protein sequence ID" value="TGO83819.1"/>
    <property type="molecule type" value="Genomic_DNA"/>
</dbReference>
<gene>
    <name evidence="3" type="ORF">BPOR_0589g00060</name>
</gene>
<dbReference type="CDD" id="cd20071">
    <property type="entry name" value="SET_SMYD"/>
    <property type="match status" value="1"/>
</dbReference>
<accession>A0A4Z1KQK4</accession>
<comment type="caution">
    <text evidence="3">The sequence shown here is derived from an EMBL/GenBank/DDBJ whole genome shotgun (WGS) entry which is preliminary data.</text>
</comment>
<feature type="region of interest" description="Disordered" evidence="1">
    <location>
        <begin position="81"/>
        <end position="123"/>
    </location>
</feature>
<evidence type="ECO:0000313" key="4">
    <source>
        <dbReference type="Proteomes" id="UP000297280"/>
    </source>
</evidence>
<dbReference type="PROSITE" id="PS50280">
    <property type="entry name" value="SET"/>
    <property type="match status" value="1"/>
</dbReference>
<organism evidence="3 4">
    <name type="scientific">Botrytis porri</name>
    <dbReference type="NCBI Taxonomy" id="87229"/>
    <lineage>
        <taxon>Eukaryota</taxon>
        <taxon>Fungi</taxon>
        <taxon>Dikarya</taxon>
        <taxon>Ascomycota</taxon>
        <taxon>Pezizomycotina</taxon>
        <taxon>Leotiomycetes</taxon>
        <taxon>Helotiales</taxon>
        <taxon>Sclerotiniaceae</taxon>
        <taxon>Botrytis</taxon>
    </lineage>
</organism>
<dbReference type="STRING" id="87229.A0A4Z1KQK4"/>
<dbReference type="InterPro" id="IPR046341">
    <property type="entry name" value="SET_dom_sf"/>
</dbReference>
<keyword evidence="4" id="KW-1185">Reference proteome</keyword>
<dbReference type="InterPro" id="IPR053185">
    <property type="entry name" value="SET_domain_protein"/>
</dbReference>
<evidence type="ECO:0000256" key="1">
    <source>
        <dbReference type="SAM" id="MobiDB-lite"/>
    </source>
</evidence>
<evidence type="ECO:0000259" key="2">
    <source>
        <dbReference type="PROSITE" id="PS50280"/>
    </source>
</evidence>
<feature type="compositionally biased region" description="Basic and acidic residues" evidence="1">
    <location>
        <begin position="95"/>
        <end position="117"/>
    </location>
</feature>
<dbReference type="PANTHER" id="PTHR47332:SF4">
    <property type="entry name" value="SET DOMAIN-CONTAINING PROTEIN 5"/>
    <property type="match status" value="1"/>
</dbReference>
<dbReference type="SMART" id="SM00317">
    <property type="entry name" value="SET"/>
    <property type="match status" value="1"/>
</dbReference>
<proteinExistence type="predicted"/>
<dbReference type="InterPro" id="IPR001214">
    <property type="entry name" value="SET_dom"/>
</dbReference>
<dbReference type="PANTHER" id="PTHR47332">
    <property type="entry name" value="SET DOMAIN-CONTAINING PROTEIN 5"/>
    <property type="match status" value="1"/>
</dbReference>
<dbReference type="SUPFAM" id="SSF82199">
    <property type="entry name" value="SET domain"/>
    <property type="match status" value="1"/>
</dbReference>
<dbReference type="Gene3D" id="2.170.270.10">
    <property type="entry name" value="SET domain"/>
    <property type="match status" value="1"/>
</dbReference>
<dbReference type="AlphaFoldDB" id="A0A4Z1KQK4"/>
<evidence type="ECO:0000313" key="3">
    <source>
        <dbReference type="EMBL" id="TGO83819.1"/>
    </source>
</evidence>
<feature type="domain" description="SET" evidence="2">
    <location>
        <begin position="124"/>
        <end position="276"/>
    </location>
</feature>
<sequence>MPTSNKINGIDNLSELFGSIIVTNRNDVSSMNSIFGAIRRDREEAAAAEAATTQSVPKAAPVAEESRKALAKDHEGNIVMSGDDVKISSQHRRNEKSITRNTDNDKITPFKDNDTERNGNAAPAPRKVLQEKPTMRGKQIGTFATQPIPRHTDILREAPLISGGPTWPGREAAYNLLSPSKRAAVDSLSSMCMCGKKPEFCLETPLMKRWAINSFVINPFLQVGDVTNNNFIYDKACRTNHAGLPNCSRSFHSEHSISIRAMRDIKKGEEITINYGVYGSASFPRTNISERWKFTCTCTTCVKGEFGIILCNGFRLIL</sequence>
<protein>
    <recommendedName>
        <fullName evidence="2">SET domain-containing protein</fullName>
    </recommendedName>
</protein>